<reference evidence="1 2" key="1">
    <citation type="submission" date="2021-02" db="EMBL/GenBank/DDBJ databases">
        <title>Bacillus sp. RD4P76, an endophyte from a halophyte.</title>
        <authorList>
            <person name="Sun J.-Q."/>
        </authorList>
    </citation>
    <scope>NUCLEOTIDE SEQUENCE [LARGE SCALE GENOMIC DNA]</scope>
    <source>
        <strain evidence="1 2">RD4P76</strain>
    </source>
</reference>
<sequence length="229" mass="27393">MSLEWFHRMENAVRIGLPDLCESFDDFEILFDTNTTTYHPEFIFSIQTIDHDEEFCVVSFDPTNQEFYSFYYHEDLDIQSKVIFIDADEVLGFVHATFHEYIGDIDEDELFDEDEDDLDDVEYVNTDDDDDEFDDREYIGDNLEELKEHIEWISNDKHLHIEDEEHDQYNIHLRLGRDLETGDGVLYRHTIMNHKGEDLEDEMIFYFKEDEASYIADLFNEYTGTNISH</sequence>
<evidence type="ECO:0000313" key="2">
    <source>
        <dbReference type="Proteomes" id="UP001518925"/>
    </source>
</evidence>
<gene>
    <name evidence="1" type="ORF">JR050_10125</name>
</gene>
<evidence type="ECO:0008006" key="3">
    <source>
        <dbReference type="Google" id="ProtNLM"/>
    </source>
</evidence>
<dbReference type="RefSeq" id="WP_204203370.1">
    <property type="nucleotide sequence ID" value="NZ_JAFELM010000028.1"/>
</dbReference>
<organism evidence="1 2">
    <name type="scientific">Bacillus suaedaesalsae</name>
    <dbReference type="NCBI Taxonomy" id="2810349"/>
    <lineage>
        <taxon>Bacteria</taxon>
        <taxon>Bacillati</taxon>
        <taxon>Bacillota</taxon>
        <taxon>Bacilli</taxon>
        <taxon>Bacillales</taxon>
        <taxon>Bacillaceae</taxon>
        <taxon>Bacillus</taxon>
    </lineage>
</organism>
<protein>
    <recommendedName>
        <fullName evidence="3">Knr4/Smi1-like domain-containing protein</fullName>
    </recommendedName>
</protein>
<proteinExistence type="predicted"/>
<accession>A0ABS2DHS6</accession>
<dbReference type="Proteomes" id="UP001518925">
    <property type="component" value="Unassembled WGS sequence"/>
</dbReference>
<dbReference type="EMBL" id="JAFELM010000028">
    <property type="protein sequence ID" value="MBM6618025.1"/>
    <property type="molecule type" value="Genomic_DNA"/>
</dbReference>
<keyword evidence="2" id="KW-1185">Reference proteome</keyword>
<comment type="caution">
    <text evidence="1">The sequence shown here is derived from an EMBL/GenBank/DDBJ whole genome shotgun (WGS) entry which is preliminary data.</text>
</comment>
<name>A0ABS2DHS6_9BACI</name>
<evidence type="ECO:0000313" key="1">
    <source>
        <dbReference type="EMBL" id="MBM6618025.1"/>
    </source>
</evidence>